<evidence type="ECO:0000256" key="3">
    <source>
        <dbReference type="ARBA" id="ARBA00022989"/>
    </source>
</evidence>
<comment type="similarity">
    <text evidence="5">Belongs to the SAT4 family.</text>
</comment>
<dbReference type="Pfam" id="PF20684">
    <property type="entry name" value="Fung_rhodopsin"/>
    <property type="match status" value="1"/>
</dbReference>
<dbReference type="PANTHER" id="PTHR33048">
    <property type="entry name" value="PTH11-LIKE INTEGRAL MEMBRANE PROTEIN (AFU_ORTHOLOGUE AFUA_5G11245)"/>
    <property type="match status" value="1"/>
</dbReference>
<evidence type="ECO:0000256" key="1">
    <source>
        <dbReference type="ARBA" id="ARBA00004141"/>
    </source>
</evidence>
<evidence type="ECO:0000256" key="4">
    <source>
        <dbReference type="ARBA" id="ARBA00023136"/>
    </source>
</evidence>
<keyword evidence="3 7" id="KW-1133">Transmembrane helix</keyword>
<evidence type="ECO:0000256" key="7">
    <source>
        <dbReference type="SAM" id="Phobius"/>
    </source>
</evidence>
<feature type="compositionally biased region" description="Low complexity" evidence="6">
    <location>
        <begin position="346"/>
        <end position="366"/>
    </location>
</feature>
<dbReference type="AlphaFoldDB" id="A0A4P7NEA5"/>
<dbReference type="Proteomes" id="UP000294847">
    <property type="component" value="Chromosome 4"/>
</dbReference>
<name>A0A4P7NEA5_PYROR</name>
<feature type="region of interest" description="Disordered" evidence="6">
    <location>
        <begin position="346"/>
        <end position="377"/>
    </location>
</feature>
<sequence length="391" mass="42574">MSSRAGESNTEWLMGVMCTFYALAIFSVCLRMYTRLVVVKSPGLDDYFMVAAAACATVGMATHGVQSQNGMGKHYEFITPPMRVEYSKFGFFQSIINNTGGISILKVSIALSLLKLGGGNRAYTNTLYAFLALTAAVTIYAWCTLIFFCDPVHGYWDKTINPKCYDIKLFVVFGLVHTAVNMFTDVAFALLPIPIIWMLQMKKRTKIYLCIVLSLGLIAVVMGVLKATYQIKHGGDRDVAFMHGVQFWAFLQLNTGIIAACAPTLKPLLGRTLHLGSTAKPRSYGNSSSAMYFDSKGNNRSRSNRGYINHTDNDEVDIELSRTSRQILGGGVGSFHAGAVGGAEALRQQQQQHGGGSSSASKGADSQSEEFILQGTAEGGILRTTEISIQR</sequence>
<comment type="subcellular location">
    <subcellularLocation>
        <location evidence="1">Membrane</location>
        <topology evidence="1">Multi-pass membrane protein</topology>
    </subcellularLocation>
</comment>
<feature type="transmembrane region" description="Helical" evidence="7">
    <location>
        <begin position="126"/>
        <end position="149"/>
    </location>
</feature>
<accession>A0A4P7NEA5</accession>
<dbReference type="GO" id="GO:0016020">
    <property type="term" value="C:membrane"/>
    <property type="evidence" value="ECO:0007669"/>
    <property type="project" value="UniProtKB-SubCell"/>
</dbReference>
<evidence type="ECO:0000256" key="2">
    <source>
        <dbReference type="ARBA" id="ARBA00022692"/>
    </source>
</evidence>
<proteinExistence type="inferred from homology"/>
<gene>
    <name evidence="9" type="ORF">PoMZ_07101</name>
</gene>
<feature type="transmembrane region" description="Helical" evidence="7">
    <location>
        <begin position="91"/>
        <end position="114"/>
    </location>
</feature>
<reference evidence="9 10" key="1">
    <citation type="journal article" date="2019" name="Mol. Biol. Evol.">
        <title>Blast fungal genomes show frequent chromosomal changes, gene gains and losses, and effector gene turnover.</title>
        <authorList>
            <person name="Gomez Luciano L.B."/>
            <person name="Jason Tsai I."/>
            <person name="Chuma I."/>
            <person name="Tosa Y."/>
            <person name="Chen Y.H."/>
            <person name="Li J.Y."/>
            <person name="Li M.Y."/>
            <person name="Jade Lu M.Y."/>
            <person name="Nakayashiki H."/>
            <person name="Li W.H."/>
        </authorList>
    </citation>
    <scope>NUCLEOTIDE SEQUENCE [LARGE SCALE GENOMIC DNA]</scope>
    <source>
        <strain evidence="9">MZ5-1-6</strain>
    </source>
</reference>
<dbReference type="EMBL" id="CP034207">
    <property type="protein sequence ID" value="QBZ60163.1"/>
    <property type="molecule type" value="Genomic_DNA"/>
</dbReference>
<keyword evidence="2 7" id="KW-0812">Transmembrane</keyword>
<keyword evidence="4 7" id="KW-0472">Membrane</keyword>
<organism evidence="9 10">
    <name type="scientific">Pyricularia oryzae</name>
    <name type="common">Rice blast fungus</name>
    <name type="synonym">Magnaporthe oryzae</name>
    <dbReference type="NCBI Taxonomy" id="318829"/>
    <lineage>
        <taxon>Eukaryota</taxon>
        <taxon>Fungi</taxon>
        <taxon>Dikarya</taxon>
        <taxon>Ascomycota</taxon>
        <taxon>Pezizomycotina</taxon>
        <taxon>Sordariomycetes</taxon>
        <taxon>Sordariomycetidae</taxon>
        <taxon>Magnaporthales</taxon>
        <taxon>Pyriculariaceae</taxon>
        <taxon>Pyricularia</taxon>
    </lineage>
</organism>
<feature type="transmembrane region" description="Helical" evidence="7">
    <location>
        <begin position="169"/>
        <end position="195"/>
    </location>
</feature>
<dbReference type="InterPro" id="IPR052337">
    <property type="entry name" value="SAT4-like"/>
</dbReference>
<feature type="domain" description="Rhodopsin" evidence="8">
    <location>
        <begin position="30"/>
        <end position="270"/>
    </location>
</feature>
<evidence type="ECO:0000313" key="10">
    <source>
        <dbReference type="Proteomes" id="UP000294847"/>
    </source>
</evidence>
<dbReference type="PANTHER" id="PTHR33048:SF167">
    <property type="entry name" value="INTEGRAL MEMBRANE PROTEIN"/>
    <property type="match status" value="1"/>
</dbReference>
<protein>
    <recommendedName>
        <fullName evidence="8">Rhodopsin domain-containing protein</fullName>
    </recommendedName>
</protein>
<dbReference type="InterPro" id="IPR049326">
    <property type="entry name" value="Rhodopsin_dom_fungi"/>
</dbReference>
<feature type="transmembrane region" description="Helical" evidence="7">
    <location>
        <begin position="245"/>
        <end position="265"/>
    </location>
</feature>
<evidence type="ECO:0000259" key="8">
    <source>
        <dbReference type="Pfam" id="PF20684"/>
    </source>
</evidence>
<evidence type="ECO:0000313" key="9">
    <source>
        <dbReference type="EMBL" id="QBZ60163.1"/>
    </source>
</evidence>
<evidence type="ECO:0000256" key="6">
    <source>
        <dbReference type="SAM" id="MobiDB-lite"/>
    </source>
</evidence>
<feature type="transmembrane region" description="Helical" evidence="7">
    <location>
        <begin position="207"/>
        <end position="225"/>
    </location>
</feature>
<feature type="transmembrane region" description="Helical" evidence="7">
    <location>
        <begin position="12"/>
        <end position="34"/>
    </location>
</feature>
<evidence type="ECO:0000256" key="5">
    <source>
        <dbReference type="ARBA" id="ARBA00038359"/>
    </source>
</evidence>